<keyword evidence="2" id="KW-1185">Reference proteome</keyword>
<reference evidence="1 2" key="1">
    <citation type="submission" date="2018-11" db="EMBL/GenBank/DDBJ databases">
        <authorList>
            <consortium name="Pathogen Informatics"/>
        </authorList>
    </citation>
    <scope>NUCLEOTIDE SEQUENCE [LARGE SCALE GENOMIC DNA]</scope>
</reference>
<proteinExistence type="predicted"/>
<protein>
    <submittedName>
        <fullName evidence="1">Uncharacterized protein</fullName>
    </submittedName>
</protein>
<dbReference type="Proteomes" id="UP000281553">
    <property type="component" value="Unassembled WGS sequence"/>
</dbReference>
<dbReference type="EMBL" id="UYRU01077173">
    <property type="protein sequence ID" value="VDN27824.1"/>
    <property type="molecule type" value="Genomic_DNA"/>
</dbReference>
<dbReference type="OrthoDB" id="10481649at2759"/>
<evidence type="ECO:0000313" key="1">
    <source>
        <dbReference type="EMBL" id="VDN27824.1"/>
    </source>
</evidence>
<organism evidence="1 2">
    <name type="scientific">Dibothriocephalus latus</name>
    <name type="common">Fish tapeworm</name>
    <name type="synonym">Diphyllobothrium latum</name>
    <dbReference type="NCBI Taxonomy" id="60516"/>
    <lineage>
        <taxon>Eukaryota</taxon>
        <taxon>Metazoa</taxon>
        <taxon>Spiralia</taxon>
        <taxon>Lophotrochozoa</taxon>
        <taxon>Platyhelminthes</taxon>
        <taxon>Cestoda</taxon>
        <taxon>Eucestoda</taxon>
        <taxon>Diphyllobothriidea</taxon>
        <taxon>Diphyllobothriidae</taxon>
        <taxon>Dibothriocephalus</taxon>
    </lineage>
</organism>
<name>A0A3P7MEC2_DIBLA</name>
<sequence>MRDASERLTMLNSRIQHVQNLTDQTIEDARRAKELYKNLTLERYEELSNQIRGLSHTADLAEAIRLGKQLQDLSARLHYDVQRIFAETAEDRNQANQLVERAQRIRYAFAKRCSLLSASR</sequence>
<accession>A0A3P7MEC2</accession>
<gene>
    <name evidence="1" type="ORF">DILT_LOCUS15071</name>
</gene>
<dbReference type="AlphaFoldDB" id="A0A3P7MEC2"/>
<evidence type="ECO:0000313" key="2">
    <source>
        <dbReference type="Proteomes" id="UP000281553"/>
    </source>
</evidence>